<organism evidence="4 5">
    <name type="scientific">Albidovulum sediminis</name>
    <dbReference type="NCBI Taxonomy" id="3066345"/>
    <lineage>
        <taxon>Bacteria</taxon>
        <taxon>Pseudomonadati</taxon>
        <taxon>Pseudomonadota</taxon>
        <taxon>Alphaproteobacteria</taxon>
        <taxon>Rhodobacterales</taxon>
        <taxon>Paracoccaceae</taxon>
        <taxon>Albidovulum</taxon>
    </lineage>
</organism>
<accession>A0ABT2NS59</accession>
<keyword evidence="2" id="KW-0812">Transmembrane</keyword>
<protein>
    <submittedName>
        <fullName evidence="4">HPP family protein</fullName>
    </submittedName>
</protein>
<dbReference type="RefSeq" id="WP_261496811.1">
    <property type="nucleotide sequence ID" value="NZ_JAOCQF010000003.1"/>
</dbReference>
<feature type="transmembrane region" description="Helical" evidence="2">
    <location>
        <begin position="53"/>
        <end position="72"/>
    </location>
</feature>
<sequence>MTSRLSAILHHLAPALPAAAARELARAPLGAAAGILVCAGLVALLQDGAGLPLHLIAPLGATAVLVFAVPNSPLAQPWSAVAGNVVSAAVAVVVVFVSPASLAPVLAVAAAILAMLLLRALHPPGGAVALLAALDPSGTEGAGLMFALAPVGLLTAAMVLAGIAFHRVSGRVYPFRLVEDLPAPPSDLRLGLSEVELGELLRRFNQTPNIGVADLSRLLAAAEAEAAHHRFDAVTCGDVMTRDLITADPDTPLSEAVRLFRAHAIKSLPVVGKDGKLIGLILQADLIAALVSGRASLPLPVRRKEPRARDIMRAAGAAVAHDLPVGVLLNRLARQGVEVVPVLRDGQLAGIITRSDILALLLKGAVRSGAS</sequence>
<dbReference type="PANTHER" id="PTHR33741">
    <property type="entry name" value="TRANSMEMBRANE PROTEIN DDB_G0269096-RELATED"/>
    <property type="match status" value="1"/>
</dbReference>
<dbReference type="PROSITE" id="PS51371">
    <property type="entry name" value="CBS"/>
    <property type="match status" value="2"/>
</dbReference>
<comment type="caution">
    <text evidence="4">The sequence shown here is derived from an EMBL/GenBank/DDBJ whole genome shotgun (WGS) entry which is preliminary data.</text>
</comment>
<evidence type="ECO:0000313" key="5">
    <source>
        <dbReference type="Proteomes" id="UP001205601"/>
    </source>
</evidence>
<dbReference type="InterPro" id="IPR000644">
    <property type="entry name" value="CBS_dom"/>
</dbReference>
<dbReference type="InterPro" id="IPR058581">
    <property type="entry name" value="TM_HPP"/>
</dbReference>
<keyword evidence="2" id="KW-0472">Membrane</keyword>
<evidence type="ECO:0000313" key="4">
    <source>
        <dbReference type="EMBL" id="MCT8330913.1"/>
    </source>
</evidence>
<dbReference type="SUPFAM" id="SSF54631">
    <property type="entry name" value="CBS-domain pair"/>
    <property type="match status" value="1"/>
</dbReference>
<evidence type="ECO:0000259" key="3">
    <source>
        <dbReference type="PROSITE" id="PS51371"/>
    </source>
</evidence>
<keyword evidence="1" id="KW-0129">CBS domain</keyword>
<dbReference type="Proteomes" id="UP001205601">
    <property type="component" value="Unassembled WGS sequence"/>
</dbReference>
<dbReference type="PANTHER" id="PTHR33741:SF5">
    <property type="entry name" value="TRANSMEMBRANE PROTEIN DDB_G0269096-RELATED"/>
    <property type="match status" value="1"/>
</dbReference>
<feature type="transmembrane region" description="Helical" evidence="2">
    <location>
        <begin position="142"/>
        <end position="165"/>
    </location>
</feature>
<dbReference type="EMBL" id="JAOCQF010000003">
    <property type="protein sequence ID" value="MCT8330913.1"/>
    <property type="molecule type" value="Genomic_DNA"/>
</dbReference>
<gene>
    <name evidence="4" type="ORF">N5I32_15450</name>
</gene>
<evidence type="ECO:0000256" key="1">
    <source>
        <dbReference type="PROSITE-ProRule" id="PRU00703"/>
    </source>
</evidence>
<feature type="domain" description="CBS" evidence="3">
    <location>
        <begin position="312"/>
        <end position="368"/>
    </location>
</feature>
<keyword evidence="2" id="KW-1133">Transmembrane helix</keyword>
<dbReference type="Pfam" id="PF00571">
    <property type="entry name" value="CBS"/>
    <property type="match status" value="2"/>
</dbReference>
<dbReference type="Pfam" id="PF04982">
    <property type="entry name" value="TM_HPP"/>
    <property type="match status" value="1"/>
</dbReference>
<proteinExistence type="predicted"/>
<reference evidence="5" key="1">
    <citation type="submission" date="2023-07" db="EMBL/GenBank/DDBJ databases">
        <title>Defluviimonas sediminis sp. nov., isolated from mangrove sediment.</title>
        <authorList>
            <person name="Liu L."/>
            <person name="Li J."/>
            <person name="Huang Y."/>
            <person name="Pan J."/>
            <person name="Li M."/>
        </authorList>
    </citation>
    <scope>NUCLEOTIDE SEQUENCE [LARGE SCALE GENOMIC DNA]</scope>
    <source>
        <strain evidence="5">FT324</strain>
    </source>
</reference>
<dbReference type="SMART" id="SM00116">
    <property type="entry name" value="CBS"/>
    <property type="match status" value="2"/>
</dbReference>
<feature type="transmembrane region" description="Helical" evidence="2">
    <location>
        <begin position="30"/>
        <end position="46"/>
    </location>
</feature>
<dbReference type="Gene3D" id="3.10.580.10">
    <property type="entry name" value="CBS-domain"/>
    <property type="match status" value="1"/>
</dbReference>
<dbReference type="InterPro" id="IPR007065">
    <property type="entry name" value="HPP"/>
</dbReference>
<name>A0ABT2NS59_9RHOB</name>
<feature type="transmembrane region" description="Helical" evidence="2">
    <location>
        <begin position="78"/>
        <end position="97"/>
    </location>
</feature>
<evidence type="ECO:0000256" key="2">
    <source>
        <dbReference type="SAM" id="Phobius"/>
    </source>
</evidence>
<feature type="transmembrane region" description="Helical" evidence="2">
    <location>
        <begin position="104"/>
        <end position="122"/>
    </location>
</feature>
<feature type="domain" description="CBS" evidence="3">
    <location>
        <begin position="240"/>
        <end position="296"/>
    </location>
</feature>
<dbReference type="InterPro" id="IPR046342">
    <property type="entry name" value="CBS_dom_sf"/>
</dbReference>
<keyword evidence="5" id="KW-1185">Reference proteome</keyword>